<dbReference type="OrthoDB" id="2067368at2"/>
<keyword evidence="2" id="KW-1133">Transmembrane helix</keyword>
<feature type="chain" id="PRO_5038353896" evidence="3">
    <location>
        <begin position="25"/>
        <end position="294"/>
    </location>
</feature>
<feature type="compositionally biased region" description="Polar residues" evidence="1">
    <location>
        <begin position="133"/>
        <end position="151"/>
    </location>
</feature>
<feature type="transmembrane region" description="Helical" evidence="2">
    <location>
        <begin position="267"/>
        <end position="289"/>
    </location>
</feature>
<evidence type="ECO:0000256" key="3">
    <source>
        <dbReference type="SAM" id="SignalP"/>
    </source>
</evidence>
<dbReference type="RefSeq" id="WP_058257587.1">
    <property type="nucleotide sequence ID" value="NZ_LN879430.1"/>
</dbReference>
<dbReference type="AlphaFoldDB" id="A0A0K8J4C3"/>
<proteinExistence type="predicted"/>
<sequence length="294" mass="32436">MIRKKFIKTFALFICMSAIFSVKAYGQSGEGIEPTPIEIVSDKDSALYEKQREINQYLFIEHANELEEKGIIVIYTGIADNYVEVGITPYSEENAKFLYQIFGDDMVKVVDSEEPVLLEETKEAPDMVDESSDNNAVDTAVSNKSSTGNTVSSDKESKNSKSDNTAAPKMDIGEETPVVDSDIDKIIKERELMAEPEAEDKEELSVQIESINTSNEPELGTTDKEESIELDVGADIAYTDDLVLDTDLMQEIAHNNNRESKKKDTSLPIIIGVSVGGILLVGGTVFVVFKKKTP</sequence>
<feature type="region of interest" description="Disordered" evidence="1">
    <location>
        <begin position="119"/>
        <end position="175"/>
    </location>
</feature>
<evidence type="ECO:0000256" key="1">
    <source>
        <dbReference type="SAM" id="MobiDB-lite"/>
    </source>
</evidence>
<keyword evidence="2" id="KW-0472">Membrane</keyword>
<evidence type="ECO:0000313" key="4">
    <source>
        <dbReference type="EMBL" id="CUH92194.1"/>
    </source>
</evidence>
<organism evidence="4 5">
    <name type="scientific">Herbinix luporum</name>
    <dbReference type="NCBI Taxonomy" id="1679721"/>
    <lineage>
        <taxon>Bacteria</taxon>
        <taxon>Bacillati</taxon>
        <taxon>Bacillota</taxon>
        <taxon>Clostridia</taxon>
        <taxon>Lachnospirales</taxon>
        <taxon>Lachnospiraceae</taxon>
        <taxon>Herbinix</taxon>
    </lineage>
</organism>
<keyword evidence="5" id="KW-1185">Reference proteome</keyword>
<name>A0A0K8J4C3_9FIRM</name>
<reference evidence="5" key="1">
    <citation type="submission" date="2015-09" db="EMBL/GenBank/DDBJ databases">
        <authorList>
            <person name="Wibberg D."/>
        </authorList>
    </citation>
    <scope>NUCLEOTIDE SEQUENCE [LARGE SCALE GENOMIC DNA]</scope>
    <source>
        <strain evidence="5">SD1D</strain>
    </source>
</reference>
<dbReference type="KEGG" id="hsd:SD1D_0643"/>
<evidence type="ECO:0000313" key="5">
    <source>
        <dbReference type="Proteomes" id="UP000196053"/>
    </source>
</evidence>
<protein>
    <submittedName>
        <fullName evidence="4">Putative secreted protein</fullName>
    </submittedName>
</protein>
<accession>A0A0K8J4C3</accession>
<evidence type="ECO:0000256" key="2">
    <source>
        <dbReference type="SAM" id="Phobius"/>
    </source>
</evidence>
<keyword evidence="3" id="KW-0732">Signal</keyword>
<gene>
    <name evidence="4" type="ORF">SD1D_0643</name>
</gene>
<dbReference type="Proteomes" id="UP000196053">
    <property type="component" value="Chromosome I"/>
</dbReference>
<dbReference type="EMBL" id="LN879430">
    <property type="protein sequence ID" value="CUH92194.1"/>
    <property type="molecule type" value="Genomic_DNA"/>
</dbReference>
<feature type="signal peptide" evidence="3">
    <location>
        <begin position="1"/>
        <end position="24"/>
    </location>
</feature>
<keyword evidence="2" id="KW-0812">Transmembrane</keyword>